<name>A0A2H3JID7_WOLCO</name>
<dbReference type="Proteomes" id="UP000218811">
    <property type="component" value="Unassembled WGS sequence"/>
</dbReference>
<gene>
    <name evidence="1" type="ORF">WOLCODRAFT_140069</name>
</gene>
<feature type="non-terminal residue" evidence="1">
    <location>
        <position position="113"/>
    </location>
</feature>
<dbReference type="PROSITE" id="PS51257">
    <property type="entry name" value="PROKAR_LIPOPROTEIN"/>
    <property type="match status" value="1"/>
</dbReference>
<accession>A0A2H3JID7</accession>
<evidence type="ECO:0000313" key="1">
    <source>
        <dbReference type="EMBL" id="PCH35767.1"/>
    </source>
</evidence>
<reference evidence="1 2" key="1">
    <citation type="journal article" date="2012" name="Science">
        <title>The Paleozoic origin of enzymatic lignin decomposition reconstructed from 31 fungal genomes.</title>
        <authorList>
            <person name="Floudas D."/>
            <person name="Binder M."/>
            <person name="Riley R."/>
            <person name="Barry K."/>
            <person name="Blanchette R.A."/>
            <person name="Henrissat B."/>
            <person name="Martinez A.T."/>
            <person name="Otillar R."/>
            <person name="Spatafora J.W."/>
            <person name="Yadav J.S."/>
            <person name="Aerts A."/>
            <person name="Benoit I."/>
            <person name="Boyd A."/>
            <person name="Carlson A."/>
            <person name="Copeland A."/>
            <person name="Coutinho P.M."/>
            <person name="de Vries R.P."/>
            <person name="Ferreira P."/>
            <person name="Findley K."/>
            <person name="Foster B."/>
            <person name="Gaskell J."/>
            <person name="Glotzer D."/>
            <person name="Gorecki P."/>
            <person name="Heitman J."/>
            <person name="Hesse C."/>
            <person name="Hori C."/>
            <person name="Igarashi K."/>
            <person name="Jurgens J.A."/>
            <person name="Kallen N."/>
            <person name="Kersten P."/>
            <person name="Kohler A."/>
            <person name="Kuees U."/>
            <person name="Kumar T.K.A."/>
            <person name="Kuo A."/>
            <person name="LaButti K."/>
            <person name="Larrondo L.F."/>
            <person name="Lindquist E."/>
            <person name="Ling A."/>
            <person name="Lombard V."/>
            <person name="Lucas S."/>
            <person name="Lundell T."/>
            <person name="Martin R."/>
            <person name="McLaughlin D.J."/>
            <person name="Morgenstern I."/>
            <person name="Morin E."/>
            <person name="Murat C."/>
            <person name="Nagy L.G."/>
            <person name="Nolan M."/>
            <person name="Ohm R.A."/>
            <person name="Patyshakuliyeva A."/>
            <person name="Rokas A."/>
            <person name="Ruiz-Duenas F.J."/>
            <person name="Sabat G."/>
            <person name="Salamov A."/>
            <person name="Samejima M."/>
            <person name="Schmutz J."/>
            <person name="Slot J.C."/>
            <person name="St John F."/>
            <person name="Stenlid J."/>
            <person name="Sun H."/>
            <person name="Sun S."/>
            <person name="Syed K."/>
            <person name="Tsang A."/>
            <person name="Wiebenga A."/>
            <person name="Young D."/>
            <person name="Pisabarro A."/>
            <person name="Eastwood D.C."/>
            <person name="Martin F."/>
            <person name="Cullen D."/>
            <person name="Grigoriev I.V."/>
            <person name="Hibbett D.S."/>
        </authorList>
    </citation>
    <scope>NUCLEOTIDE SEQUENCE [LARGE SCALE GENOMIC DNA]</scope>
    <source>
        <strain evidence="1 2">MD-104</strain>
    </source>
</reference>
<organism evidence="1 2">
    <name type="scientific">Wolfiporia cocos (strain MD-104)</name>
    <name type="common">Brown rot fungus</name>
    <dbReference type="NCBI Taxonomy" id="742152"/>
    <lineage>
        <taxon>Eukaryota</taxon>
        <taxon>Fungi</taxon>
        <taxon>Dikarya</taxon>
        <taxon>Basidiomycota</taxon>
        <taxon>Agaricomycotina</taxon>
        <taxon>Agaricomycetes</taxon>
        <taxon>Polyporales</taxon>
        <taxon>Phaeolaceae</taxon>
        <taxon>Wolfiporia</taxon>
    </lineage>
</organism>
<dbReference type="EMBL" id="KB467854">
    <property type="protein sequence ID" value="PCH35767.1"/>
    <property type="molecule type" value="Genomic_DNA"/>
</dbReference>
<proteinExistence type="predicted"/>
<protein>
    <submittedName>
        <fullName evidence="1">Uncharacterized protein</fullName>
    </submittedName>
</protein>
<sequence length="113" mass="12793">MERRYVHILGLAGGCRHARGEVQLVTRTGRRDSMLWLMNARSVLYGYLDAIGLSHRQPSGLERGNSILRKHHYRHFVVLGWGFTSLIAQTIGTSPNTTHNGWSTCTHIAKLRL</sequence>
<dbReference type="AlphaFoldDB" id="A0A2H3JID7"/>
<keyword evidence="2" id="KW-1185">Reference proteome</keyword>
<evidence type="ECO:0000313" key="2">
    <source>
        <dbReference type="Proteomes" id="UP000218811"/>
    </source>
</evidence>